<organism evidence="10 11">
    <name type="scientific">Candidatus Pristimantibacillus lignocellulolyticus</name>
    <dbReference type="NCBI Taxonomy" id="2994561"/>
    <lineage>
        <taxon>Bacteria</taxon>
        <taxon>Bacillati</taxon>
        <taxon>Bacillota</taxon>
        <taxon>Bacilli</taxon>
        <taxon>Bacillales</taxon>
        <taxon>Paenibacillaceae</taxon>
        <taxon>Candidatus Pristimantibacillus</taxon>
    </lineage>
</organism>
<dbReference type="Proteomes" id="UP001056756">
    <property type="component" value="Chromosome"/>
</dbReference>
<dbReference type="CDD" id="cd18774">
    <property type="entry name" value="PDC2_HK_sensor"/>
    <property type="match status" value="1"/>
</dbReference>
<gene>
    <name evidence="10" type="ORF">NAG76_14055</name>
</gene>
<feature type="domain" description="HAMP" evidence="9">
    <location>
        <begin position="376"/>
        <end position="429"/>
    </location>
</feature>
<proteinExistence type="inferred from homology"/>
<feature type="transmembrane region" description="Helical" evidence="7">
    <location>
        <begin position="47"/>
        <end position="77"/>
    </location>
</feature>
<dbReference type="CDD" id="cd06225">
    <property type="entry name" value="HAMP"/>
    <property type="match status" value="1"/>
</dbReference>
<evidence type="ECO:0000313" key="10">
    <source>
        <dbReference type="EMBL" id="URN92964.1"/>
    </source>
</evidence>
<dbReference type="PROSITE" id="PS50885">
    <property type="entry name" value="HAMP"/>
    <property type="match status" value="1"/>
</dbReference>
<evidence type="ECO:0000313" key="11">
    <source>
        <dbReference type="Proteomes" id="UP001056756"/>
    </source>
</evidence>
<dbReference type="GO" id="GO:0005886">
    <property type="term" value="C:plasma membrane"/>
    <property type="evidence" value="ECO:0007669"/>
    <property type="project" value="UniProtKB-SubCell"/>
</dbReference>
<sequence length="734" mass="79976">MKNFLKKDSTVNEQDTNKKANSLKKSLEILGKSAKSKMQDVKSKEKIGILNSIGIQLFVLIFISIVICVVTVGTISYQKSKGLIESNVSSASVQTIKQVSNSLDTVLKSYADISFQLMFDSVLLENMNTLQTTESTYEQIRTTQMITEKFSTFTVTNQTIKNITVIPISDRIEPISAGQSVETNSNKKTAEMYRNTEWYKATEVENGSIHWIEPQADGISQSTPYSSVGLARLVRNMNYPDLSFILVIELDVDSFFEVAKKVDLGSGSEIVILNSKNDYVLAPNVIKYGQTPNIEIPEAEAGEEVKTSDSLTVTGANNEKYLAIYENISSNNDWKVVAAIPTENLIEQAAPIRNITIITSIIAGLIAIAIGILVIRMIGRPLNYVTELMQKGAKGDLTVRSSLKKRNDEIGLLSNNFNEMMEQIAILATQTTNSAAEVLKTAAELTAASEKTSIAAKEIAVATDEIAGGASSLAMEAEKGTDHTNTLNDQMKQVNEYNVQMTISANEVEHASLQGISYMGVLIDKTGTTEQMTRAMVDKVNALKVSTTSIVKILDVLNAVTKQTNILSLNATIEAARAGAAGKGFMVVADEIRQLADQSKNSIEVVAQITRTITDEIDETVAVLSEAYPLFQEQIGSVKEANQLFLTVQAQMETFKQSMNQVTDAFVELNKSQEILSDSMNNVSAVAQQSSATSEEVASLSTEQLNISQNLVDLSGKLQTVSTGLKDSLSKFKI</sequence>
<dbReference type="SUPFAM" id="SSF58104">
    <property type="entry name" value="Methyl-accepting chemotaxis protein (MCP) signaling domain"/>
    <property type="match status" value="1"/>
</dbReference>
<comment type="subcellular location">
    <subcellularLocation>
        <location evidence="1">Cell membrane</location>
    </subcellularLocation>
</comment>
<keyword evidence="7" id="KW-0812">Transmembrane</keyword>
<dbReference type="InterPro" id="IPR003660">
    <property type="entry name" value="HAMP_dom"/>
</dbReference>
<accession>A0A9J6ZAA2</accession>
<dbReference type="EMBL" id="CP097899">
    <property type="protein sequence ID" value="URN92964.1"/>
    <property type="molecule type" value="Genomic_DNA"/>
</dbReference>
<protein>
    <submittedName>
        <fullName evidence="10">Methyl-accepting chemotaxis protein</fullName>
    </submittedName>
</protein>
<evidence type="ECO:0000256" key="7">
    <source>
        <dbReference type="SAM" id="Phobius"/>
    </source>
</evidence>
<dbReference type="PROSITE" id="PS50111">
    <property type="entry name" value="CHEMOTAXIS_TRANSDUC_2"/>
    <property type="match status" value="1"/>
</dbReference>
<feature type="transmembrane region" description="Helical" evidence="7">
    <location>
        <begin position="355"/>
        <end position="375"/>
    </location>
</feature>
<dbReference type="SMART" id="SM00304">
    <property type="entry name" value="HAMP"/>
    <property type="match status" value="1"/>
</dbReference>
<evidence type="ECO:0000256" key="4">
    <source>
        <dbReference type="ARBA" id="ARBA00023224"/>
    </source>
</evidence>
<name>A0A9J6ZAA2_9BACL</name>
<evidence type="ECO:0000259" key="8">
    <source>
        <dbReference type="PROSITE" id="PS50111"/>
    </source>
</evidence>
<dbReference type="InterPro" id="IPR004089">
    <property type="entry name" value="MCPsignal_dom"/>
</dbReference>
<keyword evidence="4 6" id="KW-0807">Transducer</keyword>
<evidence type="ECO:0000256" key="6">
    <source>
        <dbReference type="PROSITE-ProRule" id="PRU00284"/>
    </source>
</evidence>
<dbReference type="SMART" id="SM00283">
    <property type="entry name" value="MA"/>
    <property type="match status" value="1"/>
</dbReference>
<evidence type="ECO:0000256" key="2">
    <source>
        <dbReference type="ARBA" id="ARBA00022475"/>
    </source>
</evidence>
<keyword evidence="3 7" id="KW-0472">Membrane</keyword>
<evidence type="ECO:0000256" key="5">
    <source>
        <dbReference type="ARBA" id="ARBA00029447"/>
    </source>
</evidence>
<dbReference type="Gene3D" id="1.10.287.950">
    <property type="entry name" value="Methyl-accepting chemotaxis protein"/>
    <property type="match status" value="1"/>
</dbReference>
<dbReference type="PANTHER" id="PTHR32089">
    <property type="entry name" value="METHYL-ACCEPTING CHEMOTAXIS PROTEIN MCPB"/>
    <property type="match status" value="1"/>
</dbReference>
<dbReference type="Pfam" id="PF00672">
    <property type="entry name" value="HAMP"/>
    <property type="match status" value="1"/>
</dbReference>
<keyword evidence="2" id="KW-1003">Cell membrane</keyword>
<comment type="similarity">
    <text evidence="5">Belongs to the methyl-accepting chemotaxis (MCP) protein family.</text>
</comment>
<evidence type="ECO:0000256" key="3">
    <source>
        <dbReference type="ARBA" id="ARBA00023136"/>
    </source>
</evidence>
<dbReference type="GO" id="GO:0007165">
    <property type="term" value="P:signal transduction"/>
    <property type="evidence" value="ECO:0007669"/>
    <property type="project" value="UniProtKB-KW"/>
</dbReference>
<evidence type="ECO:0000259" key="9">
    <source>
        <dbReference type="PROSITE" id="PS50885"/>
    </source>
</evidence>
<dbReference type="PANTHER" id="PTHR32089:SF112">
    <property type="entry name" value="LYSOZYME-LIKE PROTEIN-RELATED"/>
    <property type="match status" value="1"/>
</dbReference>
<dbReference type="Pfam" id="PF00015">
    <property type="entry name" value="MCPsignal"/>
    <property type="match status" value="1"/>
</dbReference>
<dbReference type="Gene3D" id="3.30.450.20">
    <property type="entry name" value="PAS domain"/>
    <property type="match status" value="1"/>
</dbReference>
<reference evidence="10" key="1">
    <citation type="submission" date="2022-05" db="EMBL/GenBank/DDBJ databases">
        <title>Novel bacterial taxa in a minimal lignocellulolytic consortium and its capacity to transform plastics disclosed by genome-resolved metagenomics.</title>
        <authorList>
            <person name="Rodriguez C.A.D."/>
            <person name="Diaz-Garcia L."/>
            <person name="Herrera K."/>
            <person name="Tarazona N.A."/>
            <person name="Sproer C."/>
            <person name="Overmann J."/>
            <person name="Jimenez D.J."/>
        </authorList>
    </citation>
    <scope>NUCLEOTIDE SEQUENCE</scope>
    <source>
        <strain evidence="10">MAG5</strain>
    </source>
</reference>
<evidence type="ECO:0000256" key="1">
    <source>
        <dbReference type="ARBA" id="ARBA00004236"/>
    </source>
</evidence>
<keyword evidence="7" id="KW-1133">Transmembrane helix</keyword>
<dbReference type="AlphaFoldDB" id="A0A9J6ZAA2"/>
<dbReference type="KEGG" id="plig:NAG76_14055"/>
<feature type="domain" description="Methyl-accepting transducer" evidence="8">
    <location>
        <begin position="448"/>
        <end position="705"/>
    </location>
</feature>